<comment type="caution">
    <text evidence="10">The sequence shown here is derived from an EMBL/GenBank/DDBJ whole genome shotgun (WGS) entry which is preliminary data.</text>
</comment>
<dbReference type="EC" id="1.13.11.2" evidence="10"/>
<evidence type="ECO:0000256" key="6">
    <source>
        <dbReference type="ARBA" id="ARBA00023002"/>
    </source>
</evidence>
<dbReference type="InterPro" id="IPR029068">
    <property type="entry name" value="Glyas_Bleomycin-R_OHBP_Dase"/>
</dbReference>
<evidence type="ECO:0000313" key="11">
    <source>
        <dbReference type="Proteomes" id="UP000779507"/>
    </source>
</evidence>
<evidence type="ECO:0000256" key="1">
    <source>
        <dbReference type="ARBA" id="ARBA00001954"/>
    </source>
</evidence>
<protein>
    <submittedName>
        <fullName evidence="10">Catechol 2,3-dioxygenase</fullName>
        <ecNumber evidence="10">1.13.11.2</ecNumber>
    </submittedName>
</protein>
<evidence type="ECO:0000256" key="5">
    <source>
        <dbReference type="ARBA" id="ARBA00022964"/>
    </source>
</evidence>
<evidence type="ECO:0000256" key="7">
    <source>
        <dbReference type="ARBA" id="ARBA00023004"/>
    </source>
</evidence>
<dbReference type="InterPro" id="IPR000486">
    <property type="entry name" value="Xdiol_ring_cleave_dOase_1/2"/>
</dbReference>
<dbReference type="Pfam" id="PF00903">
    <property type="entry name" value="Glyoxalase"/>
    <property type="match status" value="2"/>
</dbReference>
<dbReference type="GO" id="GO:0018577">
    <property type="term" value="F:catechol 2,3-dioxygenase activity"/>
    <property type="evidence" value="ECO:0007669"/>
    <property type="project" value="UniProtKB-EC"/>
</dbReference>
<keyword evidence="11" id="KW-1185">Reference proteome</keyword>
<keyword evidence="7 8" id="KW-0408">Iron</keyword>
<comment type="cofactor">
    <cofactor evidence="1 8">
        <name>Fe(2+)</name>
        <dbReference type="ChEBI" id="CHEBI:29033"/>
    </cofactor>
</comment>
<dbReference type="InterPro" id="IPR004360">
    <property type="entry name" value="Glyas_Fos-R_dOase_dom"/>
</dbReference>
<dbReference type="InterPro" id="IPR051332">
    <property type="entry name" value="Fosfomycin_Res_Enzymes"/>
</dbReference>
<dbReference type="EMBL" id="JABSNP010000021">
    <property type="protein sequence ID" value="NRT20812.1"/>
    <property type="molecule type" value="Genomic_DNA"/>
</dbReference>
<proteinExistence type="inferred from homology"/>
<keyword evidence="6 8" id="KW-0560">Oxidoreductase</keyword>
<evidence type="ECO:0000256" key="4">
    <source>
        <dbReference type="ARBA" id="ARBA00022797"/>
    </source>
</evidence>
<dbReference type="Gene3D" id="3.10.180.10">
    <property type="entry name" value="2,3-Dihydroxybiphenyl 1,2-Dioxygenase, domain 1"/>
    <property type="match status" value="2"/>
</dbReference>
<dbReference type="PROSITE" id="PS00082">
    <property type="entry name" value="EXTRADIOL_DIOXYGENAS"/>
    <property type="match status" value="1"/>
</dbReference>
<dbReference type="PANTHER" id="PTHR36113:SF3">
    <property type="entry name" value="SLL5075 PROTEIN"/>
    <property type="match status" value="1"/>
</dbReference>
<name>A0ABX2FV25_9BACT</name>
<keyword evidence="3" id="KW-0479">Metal-binding</keyword>
<dbReference type="PROSITE" id="PS51819">
    <property type="entry name" value="VOC"/>
    <property type="match status" value="2"/>
</dbReference>
<evidence type="ECO:0000259" key="9">
    <source>
        <dbReference type="PROSITE" id="PS51819"/>
    </source>
</evidence>
<dbReference type="Proteomes" id="UP000779507">
    <property type="component" value="Unassembled WGS sequence"/>
</dbReference>
<evidence type="ECO:0000256" key="2">
    <source>
        <dbReference type="ARBA" id="ARBA00008784"/>
    </source>
</evidence>
<reference evidence="10 11" key="1">
    <citation type="submission" date="2020-05" db="EMBL/GenBank/DDBJ databases">
        <title>Genomic Encyclopedia of Type Strains, Phase IV (KMG-V): Genome sequencing to study the core and pangenomes of soil and plant-associated prokaryotes.</title>
        <authorList>
            <person name="Whitman W."/>
        </authorList>
    </citation>
    <scope>NUCLEOTIDE SEQUENCE [LARGE SCALE GENOMIC DNA]</scope>
    <source>
        <strain evidence="10 11">9A</strain>
    </source>
</reference>
<dbReference type="PANTHER" id="PTHR36113">
    <property type="entry name" value="LYASE, PUTATIVE-RELATED-RELATED"/>
    <property type="match status" value="1"/>
</dbReference>
<evidence type="ECO:0000313" key="10">
    <source>
        <dbReference type="EMBL" id="NRT20812.1"/>
    </source>
</evidence>
<sequence>MAKNPHFISQLAHIELYSPKVEETVKFLTDIAGLDETGRDETSVYLRAWGDYFHHTLKITHRDQPGMAHLAWRADSPEALEDAVQHLESTGAGIGWVEGDLGHGRAYRFHSPDGHVHEIFWDVVWLRETGQRGSVFADRYASNRRRGMSPRRFDHVTLFTTNYVADREFYKALGMKNPDEVRITDEMPAVGGLFTIGNLSHDIAVFSDPKGVPGQGSFNHVAFNFDSREEVLLACDWVIENGYQLEMGAPTRHKADEGFFIYVIEPGGNRFEFYAAARLIFAPDHGPDVHYLKDNPNDAWGITSPWTKDGSLKEGQDSKYQKKDLVQKELEVE</sequence>
<dbReference type="InterPro" id="IPR037523">
    <property type="entry name" value="VOC_core"/>
</dbReference>
<evidence type="ECO:0000256" key="3">
    <source>
        <dbReference type="ARBA" id="ARBA00022723"/>
    </source>
</evidence>
<dbReference type="RefSeq" id="WP_173811579.1">
    <property type="nucleotide sequence ID" value="NZ_JABSNP010000021.1"/>
</dbReference>
<gene>
    <name evidence="10" type="ORF">HNP98_003656</name>
</gene>
<feature type="domain" description="VOC" evidence="9">
    <location>
        <begin position="152"/>
        <end position="276"/>
    </location>
</feature>
<comment type="similarity">
    <text evidence="2 8">Belongs to the extradiol ring-cleavage dioxygenase family.</text>
</comment>
<dbReference type="SUPFAM" id="SSF54593">
    <property type="entry name" value="Glyoxalase/Bleomycin resistance protein/Dihydroxybiphenyl dioxygenase"/>
    <property type="match status" value="1"/>
</dbReference>
<feature type="domain" description="VOC" evidence="9">
    <location>
        <begin position="10"/>
        <end position="122"/>
    </location>
</feature>
<keyword evidence="5 8" id="KW-0223">Dioxygenase</keyword>
<accession>A0ABX2FV25</accession>
<evidence type="ECO:0000256" key="8">
    <source>
        <dbReference type="RuleBase" id="RU000683"/>
    </source>
</evidence>
<organism evidence="10 11">
    <name type="scientific">Hymenobacter caeli</name>
    <dbReference type="NCBI Taxonomy" id="2735894"/>
    <lineage>
        <taxon>Bacteria</taxon>
        <taxon>Pseudomonadati</taxon>
        <taxon>Bacteroidota</taxon>
        <taxon>Cytophagia</taxon>
        <taxon>Cytophagales</taxon>
        <taxon>Hymenobacteraceae</taxon>
        <taxon>Hymenobacter</taxon>
    </lineage>
</organism>
<dbReference type="CDD" id="cd09013">
    <property type="entry name" value="BphC-JF8_N_like"/>
    <property type="match status" value="1"/>
</dbReference>
<keyword evidence="4 8" id="KW-0058">Aromatic hydrocarbons catabolism</keyword>